<evidence type="ECO:0000313" key="1">
    <source>
        <dbReference type="EMBL" id="CBX72053.1"/>
    </source>
</evidence>
<protein>
    <submittedName>
        <fullName evidence="1">Uncharacterized protein</fullName>
    </submittedName>
</protein>
<reference evidence="1" key="1">
    <citation type="journal article" date="2011" name="BMC Genomics">
        <title>Shotgun sequencing of Yersinia enterocolitica strain W22703 (biotype 2, serotype O:9): genomic evidence for oscillation between invertebrates and mammals.</title>
        <authorList>
            <person name="Fuchs T.M."/>
            <person name="Brandt K."/>
            <person name="Starke M."/>
            <person name="Rattei T."/>
        </authorList>
    </citation>
    <scope>NUCLEOTIDE SEQUENCE</scope>
</reference>
<sequence>MPARGFTPGQIDKIPIGQFQPLPKRLQLHAPPDQPWQQCLQMWITGTSQWAKYFIHIVNGNHVIALV</sequence>
<dbReference type="EMBL" id="FR718681">
    <property type="protein sequence ID" value="CBX72053.1"/>
    <property type="molecule type" value="Genomic_DNA"/>
</dbReference>
<dbReference type="AlphaFoldDB" id="F4N1U2"/>
<gene>
    <name evidence="1" type="ORF">YEW_IZ39150</name>
</gene>
<proteinExistence type="predicted"/>
<organism evidence="1">
    <name type="scientific">Yersinia enterocolitica W22703</name>
    <dbReference type="NCBI Taxonomy" id="913028"/>
    <lineage>
        <taxon>Bacteria</taxon>
        <taxon>Pseudomonadati</taxon>
        <taxon>Pseudomonadota</taxon>
        <taxon>Gammaproteobacteria</taxon>
        <taxon>Enterobacterales</taxon>
        <taxon>Yersiniaceae</taxon>
        <taxon>Yersinia</taxon>
    </lineage>
</organism>
<accession>F4N1U2</accession>
<name>F4N1U2_YEREN</name>